<evidence type="ECO:0000256" key="1">
    <source>
        <dbReference type="SAM" id="SignalP"/>
    </source>
</evidence>
<evidence type="ECO:0000313" key="6">
    <source>
        <dbReference type="Proteomes" id="UP001152467"/>
    </source>
</evidence>
<dbReference type="EMBL" id="CAMAPC010000029">
    <property type="protein sequence ID" value="CAH9066968.1"/>
    <property type="molecule type" value="Genomic_DNA"/>
</dbReference>
<accession>A0A9W4W3J1</accession>
<proteinExistence type="predicted"/>
<dbReference type="EMBL" id="CAMAPC010000067">
    <property type="protein sequence ID" value="CAH9067684.1"/>
    <property type="molecule type" value="Genomic_DNA"/>
</dbReference>
<dbReference type="Proteomes" id="UP001152485">
    <property type="component" value="Unassembled WGS sequence"/>
</dbReference>
<keyword evidence="6" id="KW-1185">Reference proteome</keyword>
<feature type="chain" id="PRO_5044703523" description="YtxH domain-containing protein" evidence="1">
    <location>
        <begin position="20"/>
        <end position="62"/>
    </location>
</feature>
<dbReference type="RefSeq" id="WP_261595353.1">
    <property type="nucleotide sequence ID" value="NZ_CAMAPC010000029.1"/>
</dbReference>
<reference evidence="2 7" key="1">
    <citation type="submission" date="2022-07" db="EMBL/GenBank/DDBJ databases">
        <authorList>
            <person name="Criscuolo A."/>
        </authorList>
    </citation>
    <scope>NUCLEOTIDE SEQUENCE</scope>
    <source>
        <strain evidence="7">CIP 111951</strain>
        <strain evidence="2">CIP111854</strain>
        <strain evidence="4">CIP111951</strain>
    </source>
</reference>
<dbReference type="AlphaFoldDB" id="A0A9W4W3J1"/>
<gene>
    <name evidence="2" type="ORF">PSECIP111854_03996</name>
    <name evidence="3" type="ORF">PSECIP111854_04172</name>
    <name evidence="4" type="ORF">PSECIP111951_04036</name>
    <name evidence="5" type="ORF">PSECIP111951_04200</name>
</gene>
<feature type="signal peptide" evidence="1">
    <location>
        <begin position="1"/>
        <end position="19"/>
    </location>
</feature>
<evidence type="ECO:0000313" key="3">
    <source>
        <dbReference type="EMBL" id="CAH9067684.1"/>
    </source>
</evidence>
<evidence type="ECO:0000313" key="4">
    <source>
        <dbReference type="EMBL" id="CAH9068141.1"/>
    </source>
</evidence>
<dbReference type="Proteomes" id="UP001152467">
    <property type="component" value="Unassembled WGS sequence"/>
</dbReference>
<dbReference type="EMBL" id="CAMAPD010000073">
    <property type="protein sequence ID" value="CAH9068583.1"/>
    <property type="molecule type" value="Genomic_DNA"/>
</dbReference>
<name>A0A9W4W3J1_9GAMM</name>
<evidence type="ECO:0000313" key="5">
    <source>
        <dbReference type="EMBL" id="CAH9068583.1"/>
    </source>
</evidence>
<evidence type="ECO:0000313" key="2">
    <source>
        <dbReference type="EMBL" id="CAH9066968.1"/>
    </source>
</evidence>
<evidence type="ECO:0000313" key="7">
    <source>
        <dbReference type="Proteomes" id="UP001152485"/>
    </source>
</evidence>
<organism evidence="2 6">
    <name type="scientific">Pseudoalteromonas holothuriae</name>
    <dbReference type="NCBI Taxonomy" id="2963714"/>
    <lineage>
        <taxon>Bacteria</taxon>
        <taxon>Pseudomonadati</taxon>
        <taxon>Pseudomonadota</taxon>
        <taxon>Gammaproteobacteria</taxon>
        <taxon>Alteromonadales</taxon>
        <taxon>Pseudoalteromonadaceae</taxon>
        <taxon>Pseudoalteromonas</taxon>
    </lineage>
</organism>
<comment type="caution">
    <text evidence="2">The sequence shown here is derived from an EMBL/GenBank/DDBJ whole genome shotgun (WGS) entry which is preliminary data.</text>
</comment>
<keyword evidence="1" id="KW-0732">Signal</keyword>
<protein>
    <recommendedName>
        <fullName evidence="8">YtxH domain-containing protein</fullName>
    </recommendedName>
</protein>
<evidence type="ECO:0008006" key="8">
    <source>
        <dbReference type="Google" id="ProtNLM"/>
    </source>
</evidence>
<sequence>MNIMNLTKAVGVVALLALAGCSDGPAEDAGEKIDEMVTDSKNAIEDACENVKEAAKAENENC</sequence>
<dbReference type="EMBL" id="CAMAPD010000033">
    <property type="protein sequence ID" value="CAH9068141.1"/>
    <property type="molecule type" value="Genomic_DNA"/>
</dbReference>